<organism evidence="1">
    <name type="scientific">Klebsormidium flaccidum</name>
    <name type="common">Filamentous green alga</name>
    <name type="synonym">Ulothrix flaccida</name>
    <dbReference type="NCBI Taxonomy" id="3175"/>
    <lineage>
        <taxon>Eukaryota</taxon>
        <taxon>Viridiplantae</taxon>
        <taxon>Streptophyta</taxon>
        <taxon>Klebsormidiophyceae</taxon>
        <taxon>Klebsormidiales</taxon>
        <taxon>Klebsormidiaceae</taxon>
        <taxon>Klebsormidium</taxon>
    </lineage>
</organism>
<gene>
    <name evidence="1" type="primary">orf213</name>
</gene>
<protein>
    <submittedName>
        <fullName evidence="1">Uncharacterized protein</fullName>
    </submittedName>
</protein>
<evidence type="ECO:0000313" key="1">
    <source>
        <dbReference type="EMBL" id="AJF36717.1"/>
    </source>
</evidence>
<dbReference type="EMBL" id="KP165386">
    <property type="protein sequence ID" value="AJF36717.1"/>
    <property type="molecule type" value="Genomic_DNA"/>
</dbReference>
<dbReference type="AlphaFoldDB" id="A0A0B5GWH4"/>
<reference evidence="1" key="1">
    <citation type="journal article" date="2014" name="Nucleic Acids Res.">
        <title>Widespread occurrence of organelle genome-encoded 5S rRNAs including permuted molecules.</title>
        <authorList>
            <person name="Valach M."/>
            <person name="Burger G."/>
            <person name="Gray M.W."/>
            <person name="Lang B.F."/>
        </authorList>
    </citation>
    <scope>NUCLEOTIDE SEQUENCE</scope>
    <source>
        <strain evidence="1">NIES-2285</strain>
    </source>
</reference>
<name>A0A0B5GWH4_KLEFL</name>
<sequence length="213" mass="23835">MSRPLYNTYNENSFERLGSSNSLIDTFSELEVGREVYFRTYVKFRRPLTLVHSQMFTPELGALSLLELSSDSDCLFTSLVNAGLGSQLINHFAECESSGMDSTDLETGDVLMERIFRNVNQGKGGHLSEKGLCSESNTLYKLKSGIRDLHRVLKFDKKFLANILEGLKSGLCKLARVDLCIDLSEDIMPYVSHGIKTGQYKWAAPLCFRLVGG</sequence>
<keyword evidence="1" id="KW-0496">Mitochondrion</keyword>
<accession>A0A0B5GWH4</accession>
<proteinExistence type="predicted"/>
<geneLocation type="mitochondrion" evidence="1"/>